<dbReference type="Proteomes" id="UP000007812">
    <property type="component" value="Chromosome"/>
</dbReference>
<evidence type="ECO:0000313" key="7">
    <source>
        <dbReference type="Proteomes" id="UP000007812"/>
    </source>
</evidence>
<reference evidence="6 7" key="1">
    <citation type="journal article" date="2011" name="J. Bacteriol.">
        <title>Complete genome sequence of Metallosphaera cuprina, a metal sulfide-oxidizing archaeon from a hot spring.</title>
        <authorList>
            <person name="Liu L.J."/>
            <person name="You X.Y."/>
            <person name="Zheng H."/>
            <person name="Wang S."/>
            <person name="Jiang C.Y."/>
            <person name="Liu S.J."/>
        </authorList>
    </citation>
    <scope>NUCLEOTIDE SEQUENCE [LARGE SCALE GENOMIC DNA]</scope>
    <source>
        <strain evidence="6 7">Ar-4</strain>
    </source>
</reference>
<protein>
    <submittedName>
        <fullName evidence="6">Cob(II)yrinic acid a,c-diamide reductase</fullName>
    </submittedName>
</protein>
<name>F4G2T5_METCR</name>
<dbReference type="RefSeq" id="WP_013737631.1">
    <property type="nucleotide sequence ID" value="NC_015435.1"/>
</dbReference>
<dbReference type="Pfam" id="PF00881">
    <property type="entry name" value="Nitroreductase"/>
    <property type="match status" value="1"/>
</dbReference>
<evidence type="ECO:0000256" key="4">
    <source>
        <dbReference type="SAM" id="Coils"/>
    </source>
</evidence>
<dbReference type="GeneID" id="10493219"/>
<dbReference type="OrthoDB" id="287850at2157"/>
<feature type="domain" description="Nitroreductase" evidence="5">
    <location>
        <begin position="7"/>
        <end position="174"/>
    </location>
</feature>
<evidence type="ECO:0000256" key="2">
    <source>
        <dbReference type="ARBA" id="ARBA00022643"/>
    </source>
</evidence>
<keyword evidence="7" id="KW-1185">Reference proteome</keyword>
<dbReference type="SUPFAM" id="SSF55469">
    <property type="entry name" value="FMN-dependent nitroreductase-like"/>
    <property type="match status" value="1"/>
</dbReference>
<sequence length="220" mass="25545">MDLYEAIKGRRDVRSYFKPDPIPDEVLARILHAAHLAPSVGFSQPWNFIVVKDRAIRERIKEEAERQRRRYEELLTEDRKAIFNKIKIEGILESSLNIAVTADCTRFGPHVLGRITMPETCQYSVVLAIANLWLAARAENVGVGWVSFLDKELVKRILEIPDHVELIAYLTMGYVTSFPERPELEEKGWNTRLPLSDLVYQDRWGRKNEDLRRALEETKV</sequence>
<dbReference type="NCBIfam" id="TIGR02476">
    <property type="entry name" value="BluB"/>
    <property type="match status" value="1"/>
</dbReference>
<dbReference type="PANTHER" id="PTHR23026">
    <property type="entry name" value="NADPH NITROREDUCTASE"/>
    <property type="match status" value="1"/>
</dbReference>
<evidence type="ECO:0000256" key="1">
    <source>
        <dbReference type="ARBA" id="ARBA00022630"/>
    </source>
</evidence>
<accession>F4G2T5</accession>
<evidence type="ECO:0000313" key="6">
    <source>
        <dbReference type="EMBL" id="AEB95133.1"/>
    </source>
</evidence>
<evidence type="ECO:0000259" key="5">
    <source>
        <dbReference type="Pfam" id="PF00881"/>
    </source>
</evidence>
<dbReference type="PANTHER" id="PTHR23026:SF90">
    <property type="entry name" value="IODOTYROSINE DEIODINASE 1"/>
    <property type="match status" value="1"/>
</dbReference>
<dbReference type="InterPro" id="IPR000415">
    <property type="entry name" value="Nitroreductase-like"/>
</dbReference>
<keyword evidence="1" id="KW-0285">Flavoprotein</keyword>
<dbReference type="KEGG" id="mcn:Mcup_1028"/>
<evidence type="ECO:0000256" key="3">
    <source>
        <dbReference type="ARBA" id="ARBA00023002"/>
    </source>
</evidence>
<dbReference type="AlphaFoldDB" id="F4G2T5"/>
<dbReference type="EMBL" id="CP002656">
    <property type="protein sequence ID" value="AEB95133.1"/>
    <property type="molecule type" value="Genomic_DNA"/>
</dbReference>
<dbReference type="HOGENOM" id="CLU_070764_3_1_2"/>
<gene>
    <name evidence="6" type="ordered locus">Mcup_1028</name>
</gene>
<keyword evidence="4" id="KW-0175">Coiled coil</keyword>
<dbReference type="STRING" id="1006006.Mcup_1028"/>
<dbReference type="GO" id="GO:0016491">
    <property type="term" value="F:oxidoreductase activity"/>
    <property type="evidence" value="ECO:0007669"/>
    <property type="project" value="UniProtKB-KW"/>
</dbReference>
<dbReference type="Gene3D" id="3.40.109.10">
    <property type="entry name" value="NADH Oxidase"/>
    <property type="match status" value="1"/>
</dbReference>
<proteinExistence type="predicted"/>
<dbReference type="InterPro" id="IPR029479">
    <property type="entry name" value="Nitroreductase"/>
</dbReference>
<dbReference type="InterPro" id="IPR050627">
    <property type="entry name" value="Nitroreductase/BluB"/>
</dbReference>
<keyword evidence="3" id="KW-0560">Oxidoreductase</keyword>
<keyword evidence="2" id="KW-0288">FMN</keyword>
<dbReference type="PATRIC" id="fig|1006006.8.peg.1020"/>
<organism evidence="6 7">
    <name type="scientific">Metallosphaera cuprina (strain Ar-4)</name>
    <dbReference type="NCBI Taxonomy" id="1006006"/>
    <lineage>
        <taxon>Archaea</taxon>
        <taxon>Thermoproteota</taxon>
        <taxon>Thermoprotei</taxon>
        <taxon>Sulfolobales</taxon>
        <taxon>Sulfolobaceae</taxon>
        <taxon>Metallosphaera</taxon>
    </lineage>
</organism>
<dbReference type="InterPro" id="IPR012825">
    <property type="entry name" value="BluB"/>
</dbReference>
<feature type="coiled-coil region" evidence="4">
    <location>
        <begin position="54"/>
        <end position="81"/>
    </location>
</feature>
<dbReference type="eggNOG" id="arCOG00288">
    <property type="taxonomic scope" value="Archaea"/>
</dbReference>